<dbReference type="RefSeq" id="WP_094233797.1">
    <property type="nucleotide sequence ID" value="NZ_CP016199.1"/>
</dbReference>
<feature type="transmembrane region" description="Helical" evidence="1">
    <location>
        <begin position="148"/>
        <end position="168"/>
    </location>
</feature>
<accession>A0A223ARH1</accession>
<sequence length="261" mass="30071">MLGKLIKYEFKSLVHDLGVLYLVWMSLTVLVSILSKGIFNVPELIETVFIVSWTISFIAALVMTMVVIIDRRFYKNFYGAEGYFTLSLPIKTSTHIWSKVITVTIWMLLVLLFGFVVMMIMTLTEDSLGVYHQIKIFINEQPAEARKLVFFLLEIVILGIIYIGRFVLKLLTCINISVQFNRFKTLLQGVFFILFTVVEIYATMLIIGNLSGKFALNVTMYGNKIRIVEYGMVILIIMQAVEFAIYFLASNYLMKNRLNLE</sequence>
<feature type="transmembrane region" description="Helical" evidence="1">
    <location>
        <begin position="47"/>
        <end position="69"/>
    </location>
</feature>
<dbReference type="OrthoDB" id="9816138at2"/>
<feature type="transmembrane region" description="Helical" evidence="1">
    <location>
        <begin position="100"/>
        <end position="121"/>
    </location>
</feature>
<keyword evidence="3" id="KW-1185">Reference proteome</keyword>
<keyword evidence="1" id="KW-0472">Membrane</keyword>
<reference evidence="3" key="1">
    <citation type="submission" date="2016-05" db="EMBL/GenBank/DDBJ databases">
        <authorList>
            <person name="Holder M.E."/>
            <person name="Ajami N.J."/>
            <person name="Petrosino J.F."/>
        </authorList>
    </citation>
    <scope>NUCLEOTIDE SEQUENCE [LARGE SCALE GENOMIC DNA]</scope>
    <source>
        <strain evidence="3">ATCC 700696</strain>
    </source>
</reference>
<keyword evidence="1" id="KW-0812">Transmembrane</keyword>
<name>A0A223ARH1_9FIRM</name>
<keyword evidence="1" id="KW-1133">Transmembrane helix</keyword>
<organism evidence="2 3">
    <name type="scientific">Mogibacterium pumilum</name>
    <dbReference type="NCBI Taxonomy" id="86332"/>
    <lineage>
        <taxon>Bacteria</taxon>
        <taxon>Bacillati</taxon>
        <taxon>Bacillota</taxon>
        <taxon>Clostridia</taxon>
        <taxon>Peptostreptococcales</taxon>
        <taxon>Anaerovoracaceae</taxon>
        <taxon>Mogibacterium</taxon>
    </lineage>
</organism>
<gene>
    <name evidence="2" type="ORF">AXF17_03280</name>
</gene>
<protein>
    <submittedName>
        <fullName evidence="2">Uncharacterized protein</fullName>
    </submittedName>
</protein>
<feature type="transmembrane region" description="Helical" evidence="1">
    <location>
        <begin position="230"/>
        <end position="249"/>
    </location>
</feature>
<feature type="transmembrane region" description="Helical" evidence="1">
    <location>
        <begin position="12"/>
        <end position="35"/>
    </location>
</feature>
<dbReference type="AlphaFoldDB" id="A0A223ARH1"/>
<proteinExistence type="predicted"/>
<evidence type="ECO:0000256" key="1">
    <source>
        <dbReference type="SAM" id="Phobius"/>
    </source>
</evidence>
<dbReference type="EMBL" id="CP016199">
    <property type="protein sequence ID" value="ASS37574.1"/>
    <property type="molecule type" value="Genomic_DNA"/>
</dbReference>
<evidence type="ECO:0000313" key="2">
    <source>
        <dbReference type="EMBL" id="ASS37574.1"/>
    </source>
</evidence>
<evidence type="ECO:0000313" key="3">
    <source>
        <dbReference type="Proteomes" id="UP000214689"/>
    </source>
</evidence>
<dbReference type="Proteomes" id="UP000214689">
    <property type="component" value="Chromosome"/>
</dbReference>
<feature type="transmembrane region" description="Helical" evidence="1">
    <location>
        <begin position="189"/>
        <end position="210"/>
    </location>
</feature>